<dbReference type="Pfam" id="PF17668">
    <property type="entry name" value="Acetyltransf_17"/>
    <property type="match status" value="1"/>
</dbReference>
<evidence type="ECO:0000313" key="6">
    <source>
        <dbReference type="EMBL" id="MEJ1088897.1"/>
    </source>
</evidence>
<feature type="active site" description="Proton donor" evidence="4">
    <location>
        <position position="149"/>
    </location>
</feature>
<dbReference type="InterPro" id="IPR025559">
    <property type="entry name" value="Eis_dom"/>
</dbReference>
<dbReference type="PANTHER" id="PTHR37817:SF1">
    <property type="entry name" value="N-ACETYLTRANSFERASE EIS"/>
    <property type="match status" value="1"/>
</dbReference>
<comment type="subunit">
    <text evidence="4">Homohexamer; trimer of dimers.</text>
</comment>
<protein>
    <submittedName>
        <fullName evidence="6">GNAT family N-acetyltransferase</fullName>
        <ecNumber evidence="6">2.3.1.-</ecNumber>
    </submittedName>
</protein>
<evidence type="ECO:0000256" key="3">
    <source>
        <dbReference type="ARBA" id="ARBA00023315"/>
    </source>
</evidence>
<sequence>MTAPEETLIPVDTESQRRLRESGLDYRIADMTDPADAEGFVRADARGFLDEEPTDKAVAQMLETMRLRRNIGVYDAAAGDLPVATVNSWITPMTVPGGEIDMWAISSVTVSGTHRRRGIARAMLEGELRSAASAGIAIAGLTVSEATIYGRYGFGSALPVARLSVDTTRAGWMGENVPGRLVYADRQTLADDLETLHEQSRTTRAGQIAGWPGRWQRMAGLAEGDKEAAAVRGIRYLDADGVVRGAMAYTLSEIPAVFRSELRIRTLQTTTDEALRALWQFVVQHDLVDRASVDLRPLDDPLPWLVADQRAVKTEVHDHGWLRVIDLPTALQAREYRAPLDVVLHVDDPLGFAAGSWRIRIGADGRAEVRATDGTADTADVRLGVIELSAIYAGGVRATQLAAAGRIHGAGETITAIDEAFRASAAPLLGIWY</sequence>
<name>A0ABU8LC35_9MICO</name>
<accession>A0ABU8LC35</accession>
<dbReference type="Gene3D" id="3.40.630.30">
    <property type="match status" value="2"/>
</dbReference>
<feature type="domain" description="N-acetyltransferase" evidence="5">
    <location>
        <begin position="26"/>
        <end position="178"/>
    </location>
</feature>
<dbReference type="Pfam" id="PF13527">
    <property type="entry name" value="Acetyltransf_9"/>
    <property type="match status" value="1"/>
</dbReference>
<feature type="binding site" evidence="4">
    <location>
        <begin position="144"/>
        <end position="145"/>
    </location>
    <ligand>
        <name>acetyl-CoA</name>
        <dbReference type="ChEBI" id="CHEBI:57288"/>
    </ligand>
</feature>
<dbReference type="EC" id="2.3.1.-" evidence="6"/>
<feature type="active site" description="Proton acceptor; via carboxylate" evidence="4">
    <location>
        <position position="433"/>
    </location>
</feature>
<dbReference type="InterPro" id="IPR000182">
    <property type="entry name" value="GNAT_dom"/>
</dbReference>
<keyword evidence="7" id="KW-1185">Reference proteome</keyword>
<comment type="similarity">
    <text evidence="1 4">Belongs to the acetyltransferase Eis family.</text>
</comment>
<evidence type="ECO:0000313" key="7">
    <source>
        <dbReference type="Proteomes" id="UP001371224"/>
    </source>
</evidence>
<feature type="binding site" evidence="4">
    <location>
        <begin position="108"/>
        <end position="110"/>
    </location>
    <ligand>
        <name>acetyl-CoA</name>
        <dbReference type="ChEBI" id="CHEBI:57288"/>
    </ligand>
</feature>
<dbReference type="GO" id="GO:0016746">
    <property type="term" value="F:acyltransferase activity"/>
    <property type="evidence" value="ECO:0007669"/>
    <property type="project" value="UniProtKB-KW"/>
</dbReference>
<organism evidence="6 7">
    <name type="scientific">Microbacterium bandirmense</name>
    <dbReference type="NCBI Taxonomy" id="3122050"/>
    <lineage>
        <taxon>Bacteria</taxon>
        <taxon>Bacillati</taxon>
        <taxon>Actinomycetota</taxon>
        <taxon>Actinomycetes</taxon>
        <taxon>Micrococcales</taxon>
        <taxon>Microbacteriaceae</taxon>
        <taxon>Microbacterium</taxon>
    </lineage>
</organism>
<evidence type="ECO:0000256" key="2">
    <source>
        <dbReference type="ARBA" id="ARBA00022679"/>
    </source>
</evidence>
<dbReference type="InterPro" id="IPR051554">
    <property type="entry name" value="Acetyltransferase_Eis"/>
</dbReference>
<proteinExistence type="inferred from homology"/>
<evidence type="ECO:0000256" key="4">
    <source>
        <dbReference type="HAMAP-Rule" id="MF_01812"/>
    </source>
</evidence>
<dbReference type="Pfam" id="PF13530">
    <property type="entry name" value="SCP2_2"/>
    <property type="match status" value="1"/>
</dbReference>
<dbReference type="SUPFAM" id="SSF55729">
    <property type="entry name" value="Acyl-CoA N-acyltransferases (Nat)"/>
    <property type="match status" value="1"/>
</dbReference>
<evidence type="ECO:0000256" key="1">
    <source>
        <dbReference type="ARBA" id="ARBA00009213"/>
    </source>
</evidence>
<dbReference type="Gene3D" id="3.30.1050.10">
    <property type="entry name" value="SCP2 sterol-binding domain"/>
    <property type="match status" value="1"/>
</dbReference>
<reference evidence="6 7" key="1">
    <citation type="submission" date="2024-02" db="EMBL/GenBank/DDBJ databases">
        <authorList>
            <person name="Saticioglu I.B."/>
        </authorList>
    </citation>
    <scope>NUCLEOTIDE SEQUENCE [LARGE SCALE GENOMIC DNA]</scope>
    <source>
        <strain evidence="6 7">Mu-80</strain>
    </source>
</reference>
<dbReference type="SUPFAM" id="SSF55718">
    <property type="entry name" value="SCP-like"/>
    <property type="match status" value="1"/>
</dbReference>
<dbReference type="InterPro" id="IPR016181">
    <property type="entry name" value="Acyl_CoA_acyltransferase"/>
</dbReference>
<dbReference type="RefSeq" id="WP_337332557.1">
    <property type="nucleotide sequence ID" value="NZ_JBBDGM010000008.1"/>
</dbReference>
<dbReference type="InterPro" id="IPR022902">
    <property type="entry name" value="NAcTrfase_Eis"/>
</dbReference>
<dbReference type="InterPro" id="IPR041380">
    <property type="entry name" value="Acetyltransf_17"/>
</dbReference>
<dbReference type="PROSITE" id="PS51186">
    <property type="entry name" value="GNAT"/>
    <property type="match status" value="1"/>
</dbReference>
<comment type="caution">
    <text evidence="6">The sequence shown here is derived from an EMBL/GenBank/DDBJ whole genome shotgun (WGS) entry which is preliminary data.</text>
</comment>
<feature type="binding site" evidence="4">
    <location>
        <begin position="116"/>
        <end position="121"/>
    </location>
    <ligand>
        <name>acetyl-CoA</name>
        <dbReference type="ChEBI" id="CHEBI:57288"/>
    </ligand>
</feature>
<keyword evidence="3 4" id="KW-0012">Acyltransferase</keyword>
<dbReference type="EMBL" id="JBBDGM010000008">
    <property type="protein sequence ID" value="MEJ1088897.1"/>
    <property type="molecule type" value="Genomic_DNA"/>
</dbReference>
<evidence type="ECO:0000259" key="5">
    <source>
        <dbReference type="PROSITE" id="PS51186"/>
    </source>
</evidence>
<keyword evidence="2 4" id="KW-0808">Transferase</keyword>
<dbReference type="InterPro" id="IPR036527">
    <property type="entry name" value="SCP2_sterol-bd_dom_sf"/>
</dbReference>
<dbReference type="Proteomes" id="UP001371224">
    <property type="component" value="Unassembled WGS sequence"/>
</dbReference>
<gene>
    <name evidence="6" type="ORF">WDU99_11255</name>
</gene>
<dbReference type="PANTHER" id="PTHR37817">
    <property type="entry name" value="N-ACETYLTRANSFERASE EIS"/>
    <property type="match status" value="1"/>
</dbReference>
<dbReference type="HAMAP" id="MF_01812">
    <property type="entry name" value="Eis"/>
    <property type="match status" value="1"/>
</dbReference>